<reference evidence="7 8" key="1">
    <citation type="submission" date="2020-09" db="EMBL/GenBank/DDBJ databases">
        <title>Draft genome of Gelidibacter salicanalis PAMC21136.</title>
        <authorList>
            <person name="Park H."/>
        </authorList>
    </citation>
    <scope>NUCLEOTIDE SEQUENCE [LARGE SCALE GENOMIC DNA]</scope>
    <source>
        <strain evidence="7 8">PAMC21136</strain>
    </source>
</reference>
<feature type="transmembrane region" description="Helical" evidence="5">
    <location>
        <begin position="12"/>
        <end position="42"/>
    </location>
</feature>
<feature type="transmembrane region" description="Helical" evidence="5">
    <location>
        <begin position="54"/>
        <end position="72"/>
    </location>
</feature>
<evidence type="ECO:0000256" key="4">
    <source>
        <dbReference type="ARBA" id="ARBA00023136"/>
    </source>
</evidence>
<keyword evidence="7" id="KW-0436">Ligase</keyword>
<evidence type="ECO:0000259" key="6">
    <source>
        <dbReference type="Pfam" id="PF04932"/>
    </source>
</evidence>
<evidence type="ECO:0000313" key="7">
    <source>
        <dbReference type="EMBL" id="MBJ7879676.1"/>
    </source>
</evidence>
<dbReference type="RefSeq" id="WP_199597132.1">
    <property type="nucleotide sequence ID" value="NZ_JAEHJZ010000004.1"/>
</dbReference>
<feature type="transmembrane region" description="Helical" evidence="5">
    <location>
        <begin position="398"/>
        <end position="421"/>
    </location>
</feature>
<evidence type="ECO:0000256" key="3">
    <source>
        <dbReference type="ARBA" id="ARBA00022989"/>
    </source>
</evidence>
<evidence type="ECO:0000313" key="8">
    <source>
        <dbReference type="Proteomes" id="UP000662373"/>
    </source>
</evidence>
<dbReference type="GO" id="GO:0016020">
    <property type="term" value="C:membrane"/>
    <property type="evidence" value="ECO:0007669"/>
    <property type="project" value="UniProtKB-SubCell"/>
</dbReference>
<evidence type="ECO:0000256" key="5">
    <source>
        <dbReference type="SAM" id="Phobius"/>
    </source>
</evidence>
<protein>
    <submittedName>
        <fullName evidence="7">O-antigen ligase family protein</fullName>
    </submittedName>
</protein>
<keyword evidence="2 5" id="KW-0812">Transmembrane</keyword>
<dbReference type="AlphaFoldDB" id="A0A934NGJ4"/>
<organism evidence="7 8">
    <name type="scientific">Gelidibacter salicanalis</name>
    <dbReference type="NCBI Taxonomy" id="291193"/>
    <lineage>
        <taxon>Bacteria</taxon>
        <taxon>Pseudomonadati</taxon>
        <taxon>Bacteroidota</taxon>
        <taxon>Flavobacteriia</taxon>
        <taxon>Flavobacteriales</taxon>
        <taxon>Flavobacteriaceae</taxon>
        <taxon>Gelidibacter</taxon>
    </lineage>
</organism>
<proteinExistence type="predicted"/>
<comment type="caution">
    <text evidence="7">The sequence shown here is derived from an EMBL/GenBank/DDBJ whole genome shotgun (WGS) entry which is preliminary data.</text>
</comment>
<keyword evidence="8" id="KW-1185">Reference proteome</keyword>
<feature type="transmembrane region" description="Helical" evidence="5">
    <location>
        <begin position="236"/>
        <end position="256"/>
    </location>
</feature>
<keyword evidence="3 5" id="KW-1133">Transmembrane helix</keyword>
<sequence length="432" mass="50436">MILSEKRFSQIINILITLIISTIFFRVLCTWLIIIFVVFNLIFYKRLQFSKRSLVLTLCISSPFLLELLFFWNNDVLSDGLKSAEKTVSLLLLPLFIIGNRDRIDFKKTLFAYILITVALVLFLFIRFMLISPKFFDVYLRGLELWEVGYQFANSFGMHAPILNMHLAFLTVGCFWFALDALKNKNQKKIVISLLLGCLSFFFVLFVNTRIALLNVFLGMSVIFFYEVVRKYKLRNVIVIFLAGTAILLSTLYIYVNNNPYMKTKYFDVTFAHLDKINNLDSFENPEVEVYNSFVTRLSIWNSAWDISKKNILIGVGSSDGKKKLNAYYKDTNQMFLYKYKFPVHNQYLDFALRFGVMGIAVIMLYLFTIGYMGYITRNAIITTFFLIFSISNLTDDFLILFHGIVFSGFWASIFACYYLCKDPFDKLNRDH</sequence>
<evidence type="ECO:0000256" key="1">
    <source>
        <dbReference type="ARBA" id="ARBA00004141"/>
    </source>
</evidence>
<dbReference type="Pfam" id="PF04932">
    <property type="entry name" value="Wzy_C"/>
    <property type="match status" value="1"/>
</dbReference>
<feature type="transmembrane region" description="Helical" evidence="5">
    <location>
        <begin position="112"/>
        <end position="136"/>
    </location>
</feature>
<feature type="transmembrane region" description="Helical" evidence="5">
    <location>
        <begin position="156"/>
        <end position="178"/>
    </location>
</feature>
<feature type="transmembrane region" description="Helical" evidence="5">
    <location>
        <begin position="190"/>
        <end position="206"/>
    </location>
</feature>
<dbReference type="PANTHER" id="PTHR37422:SF17">
    <property type="entry name" value="O-ANTIGEN LIGASE"/>
    <property type="match status" value="1"/>
</dbReference>
<gene>
    <name evidence="7" type="ORF">JEM65_03265</name>
</gene>
<dbReference type="EMBL" id="JAEHJZ010000004">
    <property type="protein sequence ID" value="MBJ7879676.1"/>
    <property type="molecule type" value="Genomic_DNA"/>
</dbReference>
<dbReference type="InterPro" id="IPR007016">
    <property type="entry name" value="O-antigen_ligase-rel_domated"/>
</dbReference>
<keyword evidence="4 5" id="KW-0472">Membrane</keyword>
<accession>A0A934NGJ4</accession>
<feature type="domain" description="O-antigen ligase-related" evidence="6">
    <location>
        <begin position="199"/>
        <end position="363"/>
    </location>
</feature>
<dbReference type="PANTHER" id="PTHR37422">
    <property type="entry name" value="TEICHURONIC ACID BIOSYNTHESIS PROTEIN TUAE"/>
    <property type="match status" value="1"/>
</dbReference>
<dbReference type="Proteomes" id="UP000662373">
    <property type="component" value="Unassembled WGS sequence"/>
</dbReference>
<evidence type="ECO:0000256" key="2">
    <source>
        <dbReference type="ARBA" id="ARBA00022692"/>
    </source>
</evidence>
<name>A0A934NGJ4_9FLAO</name>
<dbReference type="GO" id="GO:0016874">
    <property type="term" value="F:ligase activity"/>
    <property type="evidence" value="ECO:0007669"/>
    <property type="project" value="UniProtKB-KW"/>
</dbReference>
<feature type="transmembrane region" description="Helical" evidence="5">
    <location>
        <begin position="351"/>
        <end position="368"/>
    </location>
</feature>
<comment type="subcellular location">
    <subcellularLocation>
        <location evidence="1">Membrane</location>
        <topology evidence="1">Multi-pass membrane protein</topology>
    </subcellularLocation>
</comment>
<dbReference type="InterPro" id="IPR051533">
    <property type="entry name" value="WaaL-like"/>
</dbReference>